<evidence type="ECO:0000313" key="1">
    <source>
        <dbReference type="EMBL" id="MDZ5609595.1"/>
    </source>
</evidence>
<sequence>MEVLIVSKKEYVVYKGESLICIGTIQECAQYMGVLPKTIHFYKTPAYQRRLAERKKARSYITVTELEGD</sequence>
<dbReference type="Proteomes" id="UP001291930">
    <property type="component" value="Unassembled WGS sequence"/>
</dbReference>
<protein>
    <submittedName>
        <fullName evidence="1">Uncharacterized protein</fullName>
    </submittedName>
</protein>
<keyword evidence="2" id="KW-1185">Reference proteome</keyword>
<evidence type="ECO:0000313" key="2">
    <source>
        <dbReference type="Proteomes" id="UP001291930"/>
    </source>
</evidence>
<comment type="caution">
    <text evidence="1">The sequence shown here is derived from an EMBL/GenBank/DDBJ whole genome shotgun (WGS) entry which is preliminary data.</text>
</comment>
<accession>A0ABU5K1Q1</accession>
<reference evidence="2" key="1">
    <citation type="submission" date="2023-11" db="EMBL/GenBank/DDBJ databases">
        <title>Genome Sequence of Bacillus pseudomycoides stain BUPM19.</title>
        <authorList>
            <person name="Farhat A."/>
        </authorList>
    </citation>
    <scope>NUCLEOTIDE SEQUENCE [LARGE SCALE GENOMIC DNA]</scope>
    <source>
        <strain evidence="2">BUPM19</strain>
    </source>
</reference>
<dbReference type="EMBL" id="JAXOVW010000073">
    <property type="protein sequence ID" value="MDZ5609595.1"/>
    <property type="molecule type" value="Genomic_DNA"/>
</dbReference>
<proteinExistence type="predicted"/>
<organism evidence="1 2">
    <name type="scientific">Bacillus bingmayongensis</name>
    <dbReference type="NCBI Taxonomy" id="1150157"/>
    <lineage>
        <taxon>Bacteria</taxon>
        <taxon>Bacillati</taxon>
        <taxon>Bacillota</taxon>
        <taxon>Bacilli</taxon>
        <taxon>Bacillales</taxon>
        <taxon>Bacillaceae</taxon>
        <taxon>Bacillus</taxon>
    </lineage>
</organism>
<gene>
    <name evidence="1" type="ORF">U2I54_21685</name>
</gene>
<name>A0ABU5K1Q1_9BACI</name>